<organism evidence="1 2">
    <name type="scientific">Sinomicrobium pectinilyticum</name>
    <dbReference type="NCBI Taxonomy" id="1084421"/>
    <lineage>
        <taxon>Bacteria</taxon>
        <taxon>Pseudomonadati</taxon>
        <taxon>Bacteroidota</taxon>
        <taxon>Flavobacteriia</taxon>
        <taxon>Flavobacteriales</taxon>
        <taxon>Flavobacteriaceae</taxon>
        <taxon>Sinomicrobium</taxon>
    </lineage>
</organism>
<comment type="caution">
    <text evidence="1">The sequence shown here is derived from an EMBL/GenBank/DDBJ whole genome shotgun (WGS) entry which is preliminary data.</text>
</comment>
<keyword evidence="2" id="KW-1185">Reference proteome</keyword>
<name>A0A3N0EJB9_SINP1</name>
<sequence length="62" mass="7027">MLASQGKGLLLYLPPASYNKFVTMMDRYFYGLEKELMCKVSHRYPGIKECNCTSVSPGCCRP</sequence>
<dbReference type="EMBL" id="RJTM01000070">
    <property type="protein sequence ID" value="RNL87769.1"/>
    <property type="molecule type" value="Genomic_DNA"/>
</dbReference>
<accession>A0A3N0EJB9</accession>
<reference evidence="1 2" key="1">
    <citation type="submission" date="2018-10" db="EMBL/GenBank/DDBJ databases">
        <title>Sinomicrobium pectinilyticum sp. nov., a pectinase-producing bacterium isolated from alkaline and saline soil, and emended description of the genus Sinomicrobium.</title>
        <authorList>
            <person name="Cheng B."/>
            <person name="Li C."/>
            <person name="Lai Q."/>
            <person name="Du M."/>
            <person name="Shao Z."/>
            <person name="Xu P."/>
            <person name="Yang C."/>
        </authorList>
    </citation>
    <scope>NUCLEOTIDE SEQUENCE [LARGE SCALE GENOMIC DNA]</scope>
    <source>
        <strain evidence="1 2">5DNS001</strain>
    </source>
</reference>
<dbReference type="Proteomes" id="UP000267469">
    <property type="component" value="Unassembled WGS sequence"/>
</dbReference>
<protein>
    <submittedName>
        <fullName evidence="1">Uncharacterized protein</fullName>
    </submittedName>
</protein>
<dbReference type="AlphaFoldDB" id="A0A3N0EJB9"/>
<gene>
    <name evidence="1" type="ORF">ED312_09850</name>
</gene>
<evidence type="ECO:0000313" key="2">
    <source>
        <dbReference type="Proteomes" id="UP000267469"/>
    </source>
</evidence>
<evidence type="ECO:0000313" key="1">
    <source>
        <dbReference type="EMBL" id="RNL87769.1"/>
    </source>
</evidence>
<proteinExistence type="predicted"/>